<evidence type="ECO:0000313" key="2">
    <source>
        <dbReference type="EMBL" id="CAH0720981.1"/>
    </source>
</evidence>
<feature type="non-terminal residue" evidence="2">
    <location>
        <position position="510"/>
    </location>
</feature>
<sequence>MEVGNQHNQSYWFVVREDQNNVIFSSNNCNIQNPQIPGQEASYIVDTGDNREYIQVDSTQTTATEPITKTNTKPHLLINDENFWDRNKIKLLLTLCLDRRFKCPDTDKILFNEISILIGTTPEECDKKYRSLRRTYVRLIKKKRLGKDIKWIHFGTCDSVFKHCKTLSPSLLEPWEDSKIRQLLSLYIENINQFRNSESLQKDIWKEIASQLDTTEYNCYHKFKNLKRTYFKWVERTRETGKLIKWPYHHYFERIYYNYRPNLKAWDKNKIRSLINAYSEIAHKFRNPKYQKKELWKEISLKLDENPSHCDRKFRNLKQTYIRLKNRSDSGRSMIKWRYYKDFVALFDNGSYTIVDDGQDRPLRQDYVEQLLTFCIKNKEKFKDPLGRKRLLWKQISPKLGLTPEECGKKFRNLKQTYIRLAEKKRHTGKNTSWPYFSYFEQIYDKKAPKRDCLYKCNVENLTMPEIRQLVNNIQSKDTDNFEKLVRVIEDSNSIQRERNRILLALLNKK</sequence>
<name>A0A8J9UIM2_9NEOP</name>
<dbReference type="Gene3D" id="1.10.10.60">
    <property type="entry name" value="Homeodomain-like"/>
    <property type="match status" value="1"/>
</dbReference>
<dbReference type="Proteomes" id="UP000838878">
    <property type="component" value="Chromosome 2"/>
</dbReference>
<keyword evidence="3" id="KW-1185">Reference proteome</keyword>
<dbReference type="InterPro" id="IPR039353">
    <property type="entry name" value="TF_Adf1"/>
</dbReference>
<evidence type="ECO:0000313" key="3">
    <source>
        <dbReference type="Proteomes" id="UP000838878"/>
    </source>
</evidence>
<feature type="domain" description="Myb/SANT-like DNA-binding" evidence="1">
    <location>
        <begin position="174"/>
        <end position="253"/>
    </location>
</feature>
<accession>A0A8J9UIM2</accession>
<dbReference type="PANTHER" id="PTHR12243">
    <property type="entry name" value="MADF DOMAIN TRANSCRIPTION FACTOR"/>
    <property type="match status" value="1"/>
</dbReference>
<proteinExistence type="predicted"/>
<feature type="domain" description="Myb/SANT-like DNA-binding" evidence="1">
    <location>
        <begin position="265"/>
        <end position="343"/>
    </location>
</feature>
<reference evidence="2" key="1">
    <citation type="submission" date="2021-12" db="EMBL/GenBank/DDBJ databases">
        <authorList>
            <person name="Martin H S."/>
        </authorList>
    </citation>
    <scope>NUCLEOTIDE SEQUENCE</scope>
</reference>
<gene>
    <name evidence="2" type="ORF">BINO364_LOCUS7132</name>
</gene>
<dbReference type="OrthoDB" id="6346437at2759"/>
<evidence type="ECO:0000259" key="1">
    <source>
        <dbReference type="Pfam" id="PF13837"/>
    </source>
</evidence>
<dbReference type="AlphaFoldDB" id="A0A8J9UIM2"/>
<dbReference type="EMBL" id="OV170222">
    <property type="protein sequence ID" value="CAH0720981.1"/>
    <property type="molecule type" value="Genomic_DNA"/>
</dbReference>
<dbReference type="Pfam" id="PF13837">
    <property type="entry name" value="Myb_DNA-bind_4"/>
    <property type="match status" value="3"/>
</dbReference>
<dbReference type="SMART" id="SM00595">
    <property type="entry name" value="MADF"/>
    <property type="match status" value="3"/>
</dbReference>
<organism evidence="2 3">
    <name type="scientific">Brenthis ino</name>
    <name type="common">lesser marbled fritillary</name>
    <dbReference type="NCBI Taxonomy" id="405034"/>
    <lineage>
        <taxon>Eukaryota</taxon>
        <taxon>Metazoa</taxon>
        <taxon>Ecdysozoa</taxon>
        <taxon>Arthropoda</taxon>
        <taxon>Hexapoda</taxon>
        <taxon>Insecta</taxon>
        <taxon>Pterygota</taxon>
        <taxon>Neoptera</taxon>
        <taxon>Endopterygota</taxon>
        <taxon>Lepidoptera</taxon>
        <taxon>Glossata</taxon>
        <taxon>Ditrysia</taxon>
        <taxon>Papilionoidea</taxon>
        <taxon>Nymphalidae</taxon>
        <taxon>Heliconiinae</taxon>
        <taxon>Argynnini</taxon>
        <taxon>Brenthis</taxon>
    </lineage>
</organism>
<dbReference type="InterPro" id="IPR044822">
    <property type="entry name" value="Myb_DNA-bind_4"/>
</dbReference>
<feature type="domain" description="Myb/SANT-like DNA-binding" evidence="1">
    <location>
        <begin position="368"/>
        <end position="443"/>
    </location>
</feature>
<dbReference type="PANTHER" id="PTHR12243:SF67">
    <property type="entry name" value="COREPRESSOR OF PANGOLIN, ISOFORM A-RELATED"/>
    <property type="match status" value="1"/>
</dbReference>
<protein>
    <recommendedName>
        <fullName evidence="1">Myb/SANT-like DNA-binding domain-containing protein</fullName>
    </recommendedName>
</protein>